<dbReference type="InterPro" id="IPR006614">
    <property type="entry name" value="Peroxin/Ferlin"/>
</dbReference>
<dbReference type="Gene3D" id="3.30.60.20">
    <property type="match status" value="1"/>
</dbReference>
<dbReference type="InterPro" id="IPR002219">
    <property type="entry name" value="PKC_DAG/PE"/>
</dbReference>
<keyword evidence="2" id="KW-0479">Metal-binding</keyword>
<feature type="transmembrane region" description="Helical" evidence="5">
    <location>
        <begin position="226"/>
        <end position="252"/>
    </location>
</feature>
<feature type="compositionally biased region" description="Basic and acidic residues" evidence="4">
    <location>
        <begin position="106"/>
        <end position="115"/>
    </location>
</feature>
<evidence type="ECO:0000259" key="6">
    <source>
        <dbReference type="PROSITE" id="PS50081"/>
    </source>
</evidence>
<keyword evidence="5" id="KW-0812">Transmembrane</keyword>
<keyword evidence="1" id="KW-0343">GTPase activation</keyword>
<name>A0A077WKZ4_9FUNG</name>
<dbReference type="InterPro" id="IPR046349">
    <property type="entry name" value="C1-like_sf"/>
</dbReference>
<evidence type="ECO:0000313" key="7">
    <source>
        <dbReference type="EMBL" id="CDS08045.1"/>
    </source>
</evidence>
<keyword evidence="5" id="KW-0472">Membrane</keyword>
<dbReference type="OrthoDB" id="74314at2759"/>
<dbReference type="Pfam" id="PF06398">
    <property type="entry name" value="Pex24p"/>
    <property type="match status" value="1"/>
</dbReference>
<protein>
    <recommendedName>
        <fullName evidence="6">Phorbol-ester/DAG-type domain-containing protein</fullName>
    </recommendedName>
</protein>
<feature type="compositionally biased region" description="Polar residues" evidence="4">
    <location>
        <begin position="122"/>
        <end position="134"/>
    </location>
</feature>
<dbReference type="PANTHER" id="PTHR46075:SF2">
    <property type="entry name" value="RHO GTPASE ACTIVATING PROTEIN AT 5A, ISOFORM A"/>
    <property type="match status" value="1"/>
</dbReference>
<evidence type="ECO:0000256" key="4">
    <source>
        <dbReference type="SAM" id="MobiDB-lite"/>
    </source>
</evidence>
<keyword evidence="3" id="KW-0862">Zinc</keyword>
<dbReference type="InterPro" id="IPR010482">
    <property type="entry name" value="TECPR1-like_DysF"/>
</dbReference>
<evidence type="ECO:0000256" key="1">
    <source>
        <dbReference type="ARBA" id="ARBA00022468"/>
    </source>
</evidence>
<dbReference type="GO" id="GO:0005778">
    <property type="term" value="C:peroxisomal membrane"/>
    <property type="evidence" value="ECO:0007669"/>
    <property type="project" value="UniProtKB-ARBA"/>
</dbReference>
<dbReference type="AlphaFoldDB" id="A0A077WKZ4"/>
<dbReference type="GO" id="GO:0007031">
    <property type="term" value="P:peroxisome organization"/>
    <property type="evidence" value="ECO:0007669"/>
    <property type="project" value="UniProtKB-ARBA"/>
</dbReference>
<dbReference type="Pfam" id="PF00130">
    <property type="entry name" value="C1_1"/>
    <property type="match status" value="1"/>
</dbReference>
<dbReference type="InterPro" id="IPR051854">
    <property type="entry name" value="Rho-type_GAP"/>
</dbReference>
<accession>A0A077WKZ4</accession>
<dbReference type="GO" id="GO:0005096">
    <property type="term" value="F:GTPase activator activity"/>
    <property type="evidence" value="ECO:0007669"/>
    <property type="project" value="UniProtKB-KW"/>
</dbReference>
<evidence type="ECO:0000256" key="2">
    <source>
        <dbReference type="ARBA" id="ARBA00022723"/>
    </source>
</evidence>
<dbReference type="SMART" id="SM00109">
    <property type="entry name" value="C1"/>
    <property type="match status" value="1"/>
</dbReference>
<organism evidence="7">
    <name type="scientific">Lichtheimia ramosa</name>
    <dbReference type="NCBI Taxonomy" id="688394"/>
    <lineage>
        <taxon>Eukaryota</taxon>
        <taxon>Fungi</taxon>
        <taxon>Fungi incertae sedis</taxon>
        <taxon>Mucoromycota</taxon>
        <taxon>Mucoromycotina</taxon>
        <taxon>Mucoromycetes</taxon>
        <taxon>Mucorales</taxon>
        <taxon>Lichtheimiaceae</taxon>
        <taxon>Lichtheimia</taxon>
    </lineage>
</organism>
<feature type="region of interest" description="Disordered" evidence="4">
    <location>
        <begin position="61"/>
        <end position="152"/>
    </location>
</feature>
<feature type="compositionally biased region" description="Basic residues" evidence="4">
    <location>
        <begin position="135"/>
        <end position="144"/>
    </location>
</feature>
<evidence type="ECO:0000256" key="3">
    <source>
        <dbReference type="ARBA" id="ARBA00022833"/>
    </source>
</evidence>
<feature type="domain" description="Phorbol-ester/DAG-type" evidence="6">
    <location>
        <begin position="8"/>
        <end position="57"/>
    </location>
</feature>
<dbReference type="PROSITE" id="PS50081">
    <property type="entry name" value="ZF_DAG_PE_2"/>
    <property type="match status" value="1"/>
</dbReference>
<proteinExistence type="predicted"/>
<dbReference type="GO" id="GO:0046872">
    <property type="term" value="F:metal ion binding"/>
    <property type="evidence" value="ECO:0007669"/>
    <property type="project" value="UniProtKB-KW"/>
</dbReference>
<dbReference type="SMART" id="SM00693">
    <property type="entry name" value="DysFN"/>
    <property type="match status" value="1"/>
</dbReference>
<sequence length="479" mass="54001">MPSPTAEFHRFKYKNFHGLVYCDYCEKLLWGLARQGVQCSECGYSCHEECSKVVVQCRPPRRVSPDSLSITDSEAESVSKYSSPTRLVMSPTEERQAKRTPPLAEPPDRQHRSSDMMDTALRSPTFSGAGSVTSNHHHHHHHHQPTPSLSGSVKAYRKSIKQHVQNTIMSAVPMTSSIQANGVLSPQSTAKAFTRVVARSRAFFNLSHWIYKVYAWQHIPTSCLCVIIWVVLCLYPMLLMLAPPVFIVWLYFRVGVQSIPASQVLVPRYDENSPEYFSNLESMQQSMLFAIRIYDNLAYHAQHIPLTPLAYQLLLAVTAALSALLWCFGRWIIMFIGLVILLNKTWMGSAAEVGIQFVMELLQTALELVSRILFPRLGNGSKSNGVPLTAPVIVSVYENQRWWAGSGFTSQLLRSERAAWSNLTGSEPLPSKDEMPPPPSYEWDEDSNWELDVTGPWTDEQLGIVVCADRLSRFTYSCV</sequence>
<dbReference type="PANTHER" id="PTHR46075">
    <property type="entry name" value="CHIMERIN FAMILY MEMBER"/>
    <property type="match status" value="1"/>
</dbReference>
<dbReference type="PROSITE" id="PS00479">
    <property type="entry name" value="ZF_DAG_PE_1"/>
    <property type="match status" value="1"/>
</dbReference>
<keyword evidence="5" id="KW-1133">Transmembrane helix</keyword>
<dbReference type="EMBL" id="LK023324">
    <property type="protein sequence ID" value="CDS08045.1"/>
    <property type="molecule type" value="Genomic_DNA"/>
</dbReference>
<gene>
    <name evidence="7" type="ORF">LRAMOSA01994</name>
</gene>
<dbReference type="SUPFAM" id="SSF57889">
    <property type="entry name" value="Cysteine-rich domain"/>
    <property type="match status" value="1"/>
</dbReference>
<reference evidence="7" key="1">
    <citation type="journal article" date="2014" name="Genome Announc.">
        <title>De novo whole-genome sequence and genome annotation of Lichtheimia ramosa.</title>
        <authorList>
            <person name="Linde J."/>
            <person name="Schwartze V."/>
            <person name="Binder U."/>
            <person name="Lass-Florl C."/>
            <person name="Voigt K."/>
            <person name="Horn F."/>
        </authorList>
    </citation>
    <scope>NUCLEOTIDE SEQUENCE</scope>
    <source>
        <strain evidence="7">JMRC FSU:6197</strain>
    </source>
</reference>
<evidence type="ECO:0000256" key="5">
    <source>
        <dbReference type="SAM" id="Phobius"/>
    </source>
</evidence>
<feature type="transmembrane region" description="Helical" evidence="5">
    <location>
        <begin position="313"/>
        <end position="341"/>
    </location>
</feature>